<feature type="binding site" evidence="6">
    <location>
        <position position="219"/>
    </location>
    <ligand>
        <name>S-adenosyl-L-methionine</name>
        <dbReference type="ChEBI" id="CHEBI:59789"/>
    </ligand>
</feature>
<gene>
    <name evidence="10" type="ORF">QTG54_012045</name>
</gene>
<keyword evidence="4 6" id="KW-0949">S-adenosyl-L-methionine</keyword>
<feature type="binding site" evidence="6">
    <location>
        <position position="175"/>
    </location>
    <ligand>
        <name>S-adenosyl-L-methionine</name>
        <dbReference type="ChEBI" id="CHEBI:59789"/>
    </ligand>
</feature>
<dbReference type="AlphaFoldDB" id="A0AAD8Y111"/>
<keyword evidence="8" id="KW-0732">Signal</keyword>
<evidence type="ECO:0000256" key="5">
    <source>
        <dbReference type="ARBA" id="ARBA00022884"/>
    </source>
</evidence>
<feature type="signal peptide" evidence="8">
    <location>
        <begin position="1"/>
        <end position="24"/>
    </location>
</feature>
<evidence type="ECO:0000256" key="3">
    <source>
        <dbReference type="ARBA" id="ARBA00022679"/>
    </source>
</evidence>
<dbReference type="InterPro" id="IPR011530">
    <property type="entry name" value="rRNA_adenine_dimethylase"/>
</dbReference>
<evidence type="ECO:0000256" key="7">
    <source>
        <dbReference type="RuleBase" id="RU362106"/>
    </source>
</evidence>
<dbReference type="PROSITE" id="PS01131">
    <property type="entry name" value="RRNA_A_DIMETH"/>
    <property type="match status" value="1"/>
</dbReference>
<dbReference type="Proteomes" id="UP001224775">
    <property type="component" value="Unassembled WGS sequence"/>
</dbReference>
<dbReference type="HAMAP" id="MF_00607">
    <property type="entry name" value="16SrRNA_methyltr_A"/>
    <property type="match status" value="1"/>
</dbReference>
<organism evidence="10 11">
    <name type="scientific">Skeletonema marinoi</name>
    <dbReference type="NCBI Taxonomy" id="267567"/>
    <lineage>
        <taxon>Eukaryota</taxon>
        <taxon>Sar</taxon>
        <taxon>Stramenopiles</taxon>
        <taxon>Ochrophyta</taxon>
        <taxon>Bacillariophyta</taxon>
        <taxon>Coscinodiscophyceae</taxon>
        <taxon>Thalassiosirophycidae</taxon>
        <taxon>Thalassiosirales</taxon>
        <taxon>Skeletonemataceae</taxon>
        <taxon>Skeletonema</taxon>
        <taxon>Skeletonema marinoi-dohrnii complex</taxon>
    </lineage>
</organism>
<dbReference type="Pfam" id="PF00398">
    <property type="entry name" value="RrnaAD"/>
    <property type="match status" value="1"/>
</dbReference>
<sequence length="434" mass="47513">MASSVDAMMLSLLICSLLSVPAYSFQPAASIIQNKHILSIHQETNHASSFRLNGWVHGSDGEWEWEEDDPTSAAATLTSTLTPESIDATATPSLPGGSFRPKQSLGQNFLRDGNTVAKIVKAFVKDATETLDKKNGVERDLTQSDLRAVELGPGAGALTDSLVPALGSNNLQCIEIDPRSVELLGEKHPSLRVSHLDVLQADYPSIADEEGGPLSIIGNLPYYITSQILFALADASHTNAVRSATVTMQWEVGKRIVAPTRCKDYGILSVVFQLYADCKIHFKIPPTVFYPQPKVDSALIGLHFLGPSQLRRRLAGVSPAHLRTVVTATFQQRRKTVRNGLKQLALTVYEGDKERVQQFFESEPLPLPQSVQDAIDAGDEFALAQQLPSDWVKKRPEELTPGQFVEITRLLYGTAGAEESPLGRKVWRKLKHGT</sequence>
<evidence type="ECO:0000313" key="11">
    <source>
        <dbReference type="Proteomes" id="UP001224775"/>
    </source>
</evidence>
<evidence type="ECO:0000256" key="4">
    <source>
        <dbReference type="ARBA" id="ARBA00022691"/>
    </source>
</evidence>
<dbReference type="InterPro" id="IPR029063">
    <property type="entry name" value="SAM-dependent_MTases_sf"/>
</dbReference>
<dbReference type="GO" id="GO:0000179">
    <property type="term" value="F:rRNA (adenine-N6,N6-)-dimethyltransferase activity"/>
    <property type="evidence" value="ECO:0007669"/>
    <property type="project" value="UniProtKB-UniRule"/>
</dbReference>
<dbReference type="EC" id="2.1.1.-" evidence="7"/>
<name>A0AAD8Y111_9STRA</name>
<keyword evidence="3 6" id="KW-0808">Transferase</keyword>
<dbReference type="InterPro" id="IPR020598">
    <property type="entry name" value="rRNA_Ade_methylase_Trfase_N"/>
</dbReference>
<feature type="binding site" evidence="6">
    <location>
        <position position="197"/>
    </location>
    <ligand>
        <name>S-adenosyl-L-methionine</name>
        <dbReference type="ChEBI" id="CHEBI:59789"/>
    </ligand>
</feature>
<dbReference type="InterPro" id="IPR023165">
    <property type="entry name" value="rRNA_Ade_diMease-like_C"/>
</dbReference>
<dbReference type="PROSITE" id="PS51689">
    <property type="entry name" value="SAM_RNA_A_N6_MT"/>
    <property type="match status" value="1"/>
</dbReference>
<feature type="domain" description="Ribosomal RNA adenine methylase transferase N-terminal" evidence="9">
    <location>
        <begin position="115"/>
        <end position="306"/>
    </location>
</feature>
<dbReference type="GO" id="GO:0003723">
    <property type="term" value="F:RNA binding"/>
    <property type="evidence" value="ECO:0007669"/>
    <property type="project" value="UniProtKB-UniRule"/>
</dbReference>
<dbReference type="SUPFAM" id="SSF53335">
    <property type="entry name" value="S-adenosyl-L-methionine-dependent methyltransferases"/>
    <property type="match status" value="1"/>
</dbReference>
<protein>
    <recommendedName>
        <fullName evidence="7">rRNA adenine N(6)-methyltransferase</fullName>
        <ecNumber evidence="7">2.1.1.-</ecNumber>
    </recommendedName>
</protein>
<dbReference type="EMBL" id="JATAAI010000026">
    <property type="protein sequence ID" value="KAK1737178.1"/>
    <property type="molecule type" value="Genomic_DNA"/>
</dbReference>
<dbReference type="InterPro" id="IPR020596">
    <property type="entry name" value="rRNA_Ade_Mease_Trfase_CS"/>
</dbReference>
<proteinExistence type="inferred from homology"/>
<dbReference type="NCBIfam" id="TIGR00755">
    <property type="entry name" value="ksgA"/>
    <property type="match status" value="1"/>
</dbReference>
<evidence type="ECO:0000256" key="2">
    <source>
        <dbReference type="ARBA" id="ARBA00022603"/>
    </source>
</evidence>
<dbReference type="InterPro" id="IPR001737">
    <property type="entry name" value="KsgA/Erm"/>
</dbReference>
<feature type="binding site" evidence="6">
    <location>
        <position position="110"/>
    </location>
    <ligand>
        <name>S-adenosyl-L-methionine</name>
        <dbReference type="ChEBI" id="CHEBI:59789"/>
    </ligand>
</feature>
<keyword evidence="5 6" id="KW-0694">RNA-binding</keyword>
<dbReference type="PANTHER" id="PTHR11727:SF18">
    <property type="entry name" value="RRNA ADENINE N(6)-METHYLTRANSFERASE"/>
    <property type="match status" value="1"/>
</dbReference>
<comment type="caution">
    <text evidence="10">The sequence shown here is derived from an EMBL/GenBank/DDBJ whole genome shotgun (WGS) entry which is preliminary data.</text>
</comment>
<keyword evidence="2 6" id="KW-0489">Methyltransferase</keyword>
<evidence type="ECO:0000256" key="8">
    <source>
        <dbReference type="SAM" id="SignalP"/>
    </source>
</evidence>
<dbReference type="Gene3D" id="1.10.8.100">
    <property type="entry name" value="Ribosomal RNA adenine dimethylase-like, domain 2"/>
    <property type="match status" value="1"/>
</dbReference>
<dbReference type="SMART" id="SM00650">
    <property type="entry name" value="rADc"/>
    <property type="match status" value="1"/>
</dbReference>
<evidence type="ECO:0000256" key="1">
    <source>
        <dbReference type="ARBA" id="ARBA00022552"/>
    </source>
</evidence>
<evidence type="ECO:0000259" key="9">
    <source>
        <dbReference type="SMART" id="SM00650"/>
    </source>
</evidence>
<accession>A0AAD8Y111</accession>
<dbReference type="Gene3D" id="3.40.50.150">
    <property type="entry name" value="Vaccinia Virus protein VP39"/>
    <property type="match status" value="1"/>
</dbReference>
<keyword evidence="11" id="KW-1185">Reference proteome</keyword>
<feature type="binding site" evidence="6">
    <location>
        <position position="152"/>
    </location>
    <ligand>
        <name>S-adenosyl-L-methionine</name>
        <dbReference type="ChEBI" id="CHEBI:59789"/>
    </ligand>
</feature>
<evidence type="ECO:0000313" key="10">
    <source>
        <dbReference type="EMBL" id="KAK1737178.1"/>
    </source>
</evidence>
<feature type="binding site" evidence="6">
    <location>
        <position position="108"/>
    </location>
    <ligand>
        <name>S-adenosyl-L-methionine</name>
        <dbReference type="ChEBI" id="CHEBI:59789"/>
    </ligand>
</feature>
<comment type="similarity">
    <text evidence="6 7">Belongs to the class I-like SAM-binding methyltransferase superfamily. rRNA adenine N(6)-methyltransferase family.</text>
</comment>
<dbReference type="CDD" id="cd02440">
    <property type="entry name" value="AdoMet_MTases"/>
    <property type="match status" value="1"/>
</dbReference>
<feature type="chain" id="PRO_5042138439" description="rRNA adenine N(6)-methyltransferase" evidence="8">
    <location>
        <begin position="25"/>
        <end position="434"/>
    </location>
</feature>
<keyword evidence="1 7" id="KW-0698">rRNA processing</keyword>
<evidence type="ECO:0000256" key="6">
    <source>
        <dbReference type="PROSITE-ProRule" id="PRU01026"/>
    </source>
</evidence>
<dbReference type="PANTHER" id="PTHR11727">
    <property type="entry name" value="DIMETHYLADENOSINE TRANSFERASE"/>
    <property type="match status" value="1"/>
</dbReference>
<reference evidence="10" key="1">
    <citation type="submission" date="2023-06" db="EMBL/GenBank/DDBJ databases">
        <title>Survivors Of The Sea: Transcriptome response of Skeletonema marinoi to long-term dormancy.</title>
        <authorList>
            <person name="Pinder M.I.M."/>
            <person name="Kourtchenko O."/>
            <person name="Robertson E.K."/>
            <person name="Larsson T."/>
            <person name="Maumus F."/>
            <person name="Osuna-Cruz C.M."/>
            <person name="Vancaester E."/>
            <person name="Stenow R."/>
            <person name="Vandepoele K."/>
            <person name="Ploug H."/>
            <person name="Bruchert V."/>
            <person name="Godhe A."/>
            <person name="Topel M."/>
        </authorList>
    </citation>
    <scope>NUCLEOTIDE SEQUENCE</scope>
    <source>
        <strain evidence="10">R05AC</strain>
    </source>
</reference>